<comment type="caution">
    <text evidence="2">The sequence shown here is derived from an EMBL/GenBank/DDBJ whole genome shotgun (WGS) entry which is preliminary data.</text>
</comment>
<keyword evidence="1" id="KW-0472">Membrane</keyword>
<gene>
    <name evidence="2" type="ORF">GCL60_09500</name>
</gene>
<organism evidence="2 3">
    <name type="scientific">Silvanigrella paludirubra</name>
    <dbReference type="NCBI Taxonomy" id="2499159"/>
    <lineage>
        <taxon>Bacteria</taxon>
        <taxon>Pseudomonadati</taxon>
        <taxon>Bdellovibrionota</taxon>
        <taxon>Oligoflexia</taxon>
        <taxon>Silvanigrellales</taxon>
        <taxon>Silvanigrellaceae</taxon>
        <taxon>Silvanigrella</taxon>
    </lineage>
</organism>
<dbReference type="Proteomes" id="UP000437748">
    <property type="component" value="Unassembled WGS sequence"/>
</dbReference>
<accession>A0A6N6VWL5</accession>
<reference evidence="2 3" key="1">
    <citation type="submission" date="2019-10" db="EMBL/GenBank/DDBJ databases">
        <title>New species of Slilvanegrellaceae.</title>
        <authorList>
            <person name="Pitt A."/>
            <person name="Hahn M.W."/>
        </authorList>
    </citation>
    <scope>NUCLEOTIDE SEQUENCE [LARGE SCALE GENOMIC DNA]</scope>
    <source>
        <strain evidence="2 3">SP-Ram-0.45-NSY-1</strain>
    </source>
</reference>
<name>A0A6N6VWL5_9BACT</name>
<proteinExistence type="predicted"/>
<dbReference type="OrthoDB" id="332044at2"/>
<evidence type="ECO:0000313" key="3">
    <source>
        <dbReference type="Proteomes" id="UP000437748"/>
    </source>
</evidence>
<evidence type="ECO:0000256" key="1">
    <source>
        <dbReference type="SAM" id="Phobius"/>
    </source>
</evidence>
<keyword evidence="1" id="KW-0812">Transmembrane</keyword>
<evidence type="ECO:0000313" key="2">
    <source>
        <dbReference type="EMBL" id="KAB8039079.1"/>
    </source>
</evidence>
<feature type="transmembrane region" description="Helical" evidence="1">
    <location>
        <begin position="152"/>
        <end position="174"/>
    </location>
</feature>
<feature type="transmembrane region" description="Helical" evidence="1">
    <location>
        <begin position="69"/>
        <end position="87"/>
    </location>
</feature>
<keyword evidence="1" id="KW-1133">Transmembrane helix</keyword>
<dbReference type="AlphaFoldDB" id="A0A6N6VWL5"/>
<dbReference type="RefSeq" id="WP_153420478.1">
    <property type="nucleotide sequence ID" value="NZ_WFLM01000003.1"/>
</dbReference>
<sequence length="181" mass="21482">MLIEYKLLSCLFLLLFLIVASIDGLYFHLYKYKLYAREDSRKEHLLHTLNSFLFPWSIYFLFLDEFKGIYLWFGIFLTLISLIIEYMDVFEENKSRKTIGGLTSLEYSMHFGMSALRAIYTTLILVSKPKEDWFLTSSNIIQNTSSDLYMKYFLYPVILMGLFVAGLHFVLIFYKKEIKTI</sequence>
<dbReference type="EMBL" id="WFLM01000003">
    <property type="protein sequence ID" value="KAB8039079.1"/>
    <property type="molecule type" value="Genomic_DNA"/>
</dbReference>
<keyword evidence="3" id="KW-1185">Reference proteome</keyword>
<feature type="transmembrane region" description="Helical" evidence="1">
    <location>
        <begin position="45"/>
        <end position="62"/>
    </location>
</feature>
<protein>
    <submittedName>
        <fullName evidence="2">Uncharacterized protein</fullName>
    </submittedName>
</protein>